<accession>A0A7R8ZW09</accession>
<dbReference type="EMBL" id="OB705016">
    <property type="protein sequence ID" value="CAD7238615.1"/>
    <property type="molecule type" value="Genomic_DNA"/>
</dbReference>
<dbReference type="InterPro" id="IPR047767">
    <property type="entry name" value="PSP1-like"/>
</dbReference>
<gene>
    <name evidence="1" type="ORF">CTOB1V02_LOCUS16430</name>
</gene>
<dbReference type="OrthoDB" id="243127at2759"/>
<dbReference type="PANTHER" id="PTHR43830:SF3">
    <property type="entry name" value="PROTEIN PSP1"/>
    <property type="match status" value="1"/>
</dbReference>
<dbReference type="PANTHER" id="PTHR43830">
    <property type="entry name" value="PROTEIN PSP1"/>
    <property type="match status" value="1"/>
</dbReference>
<dbReference type="NCBIfam" id="NF041131">
    <property type="entry name" value="RicT_YaaT_fam"/>
    <property type="match status" value="1"/>
</dbReference>
<sequence length="91" mass="10592">MKKKDVKENADTIRSIVRKATDEDIERMESLRAKEKAMLVKARVIARSLELEMKVGDIEFQGDGKKATFFYTADNRIDFRELVKQYASTFK</sequence>
<name>A0A7R8ZW09_9CRUS</name>
<evidence type="ECO:0000313" key="1">
    <source>
        <dbReference type="EMBL" id="CAD7238615.1"/>
    </source>
</evidence>
<dbReference type="InterPro" id="IPR007557">
    <property type="entry name" value="PSP1_C"/>
</dbReference>
<feature type="non-terminal residue" evidence="1">
    <location>
        <position position="91"/>
    </location>
</feature>
<protein>
    <submittedName>
        <fullName evidence="1">Uncharacterized protein</fullName>
    </submittedName>
</protein>
<dbReference type="GO" id="GO:0005737">
    <property type="term" value="C:cytoplasm"/>
    <property type="evidence" value="ECO:0007669"/>
    <property type="project" value="TreeGrafter"/>
</dbReference>
<proteinExistence type="predicted"/>
<dbReference type="Pfam" id="PF04468">
    <property type="entry name" value="PSP1"/>
    <property type="match status" value="1"/>
</dbReference>
<organism evidence="1">
    <name type="scientific">Cyprideis torosa</name>
    <dbReference type="NCBI Taxonomy" id="163714"/>
    <lineage>
        <taxon>Eukaryota</taxon>
        <taxon>Metazoa</taxon>
        <taxon>Ecdysozoa</taxon>
        <taxon>Arthropoda</taxon>
        <taxon>Crustacea</taxon>
        <taxon>Oligostraca</taxon>
        <taxon>Ostracoda</taxon>
        <taxon>Podocopa</taxon>
        <taxon>Podocopida</taxon>
        <taxon>Cytherocopina</taxon>
        <taxon>Cytheroidea</taxon>
        <taxon>Cytherideidae</taxon>
        <taxon>Cyprideis</taxon>
    </lineage>
</organism>
<dbReference type="AlphaFoldDB" id="A0A7R8ZW09"/>
<reference evidence="1" key="1">
    <citation type="submission" date="2020-11" db="EMBL/GenBank/DDBJ databases">
        <authorList>
            <person name="Tran Van P."/>
        </authorList>
    </citation>
    <scope>NUCLEOTIDE SEQUENCE</scope>
</reference>
<dbReference type="PROSITE" id="PS51411">
    <property type="entry name" value="PSP1_C"/>
    <property type="match status" value="1"/>
</dbReference>